<dbReference type="EMBL" id="JAQMPJ010000013">
    <property type="protein sequence ID" value="MDB9006129.1"/>
    <property type="molecule type" value="Genomic_DNA"/>
</dbReference>
<evidence type="ECO:0000313" key="6">
    <source>
        <dbReference type="Proteomes" id="UP001210126"/>
    </source>
</evidence>
<keyword evidence="2" id="KW-0238">DNA-binding</keyword>
<dbReference type="InterPro" id="IPR009057">
    <property type="entry name" value="Homeodomain-like_sf"/>
</dbReference>
<dbReference type="PANTHER" id="PTHR47504">
    <property type="entry name" value="RIGHT ORIGIN-BINDING PROTEIN"/>
    <property type="match status" value="1"/>
</dbReference>
<evidence type="ECO:0000259" key="4">
    <source>
        <dbReference type="PROSITE" id="PS01124"/>
    </source>
</evidence>
<dbReference type="RefSeq" id="WP_250824918.1">
    <property type="nucleotide sequence ID" value="NZ_JAQMPJ010000013.1"/>
</dbReference>
<dbReference type="Gene3D" id="1.10.10.60">
    <property type="entry name" value="Homeodomain-like"/>
    <property type="match status" value="1"/>
</dbReference>
<dbReference type="InterPro" id="IPR050959">
    <property type="entry name" value="MarA-like"/>
</dbReference>
<dbReference type="GO" id="GO:0003700">
    <property type="term" value="F:DNA-binding transcription factor activity"/>
    <property type="evidence" value="ECO:0007669"/>
    <property type="project" value="InterPro"/>
</dbReference>
<accession>A0AB35JIB5</accession>
<keyword evidence="3" id="KW-0804">Transcription</keyword>
<evidence type="ECO:0000313" key="5">
    <source>
        <dbReference type="EMBL" id="MDB9006129.1"/>
    </source>
</evidence>
<dbReference type="PANTHER" id="PTHR47504:SF5">
    <property type="entry name" value="RIGHT ORIGIN-BINDING PROTEIN"/>
    <property type="match status" value="1"/>
</dbReference>
<dbReference type="InterPro" id="IPR018060">
    <property type="entry name" value="HTH_AraC"/>
</dbReference>
<dbReference type="SUPFAM" id="SSF46689">
    <property type="entry name" value="Homeodomain-like"/>
    <property type="match status" value="2"/>
</dbReference>
<evidence type="ECO:0000256" key="2">
    <source>
        <dbReference type="ARBA" id="ARBA00023125"/>
    </source>
</evidence>
<protein>
    <submittedName>
        <fullName evidence="5">Helix-turn-helix domain-containing protein</fullName>
    </submittedName>
</protein>
<dbReference type="Proteomes" id="UP001210126">
    <property type="component" value="Unassembled WGS sequence"/>
</dbReference>
<evidence type="ECO:0000256" key="1">
    <source>
        <dbReference type="ARBA" id="ARBA00023015"/>
    </source>
</evidence>
<name>A0AB35JIB5_PARDI</name>
<dbReference type="PROSITE" id="PS01124">
    <property type="entry name" value="HTH_ARAC_FAMILY_2"/>
    <property type="match status" value="1"/>
</dbReference>
<keyword evidence="1" id="KW-0805">Transcription regulation</keyword>
<organism evidence="5 6">
    <name type="scientific">Parabacteroides distasonis</name>
    <dbReference type="NCBI Taxonomy" id="823"/>
    <lineage>
        <taxon>Bacteria</taxon>
        <taxon>Pseudomonadati</taxon>
        <taxon>Bacteroidota</taxon>
        <taxon>Bacteroidia</taxon>
        <taxon>Bacteroidales</taxon>
        <taxon>Tannerellaceae</taxon>
        <taxon>Parabacteroides</taxon>
    </lineage>
</organism>
<reference evidence="5" key="1">
    <citation type="submission" date="2023-01" db="EMBL/GenBank/DDBJ databases">
        <title>Human gut microbiome strain richness.</title>
        <authorList>
            <person name="Chen-Liaw A."/>
        </authorList>
    </citation>
    <scope>NUCLEOTIDE SEQUENCE</scope>
    <source>
        <strain evidence="5">RTP21484st1_E5_RTP21484_190118</strain>
    </source>
</reference>
<gene>
    <name evidence="5" type="ORF">PN599_14095</name>
</gene>
<comment type="caution">
    <text evidence="5">The sequence shown here is derived from an EMBL/GenBank/DDBJ whole genome shotgun (WGS) entry which is preliminary data.</text>
</comment>
<dbReference type="AlphaFoldDB" id="A0AB35JIB5"/>
<proteinExistence type="predicted"/>
<feature type="domain" description="HTH araC/xylS-type" evidence="4">
    <location>
        <begin position="153"/>
        <end position="251"/>
    </location>
</feature>
<dbReference type="Pfam" id="PF12833">
    <property type="entry name" value="HTH_18"/>
    <property type="match status" value="1"/>
</dbReference>
<dbReference type="GO" id="GO:0043565">
    <property type="term" value="F:sequence-specific DNA binding"/>
    <property type="evidence" value="ECO:0007669"/>
    <property type="project" value="InterPro"/>
</dbReference>
<dbReference type="SMART" id="SM00342">
    <property type="entry name" value="HTH_ARAC"/>
    <property type="match status" value="1"/>
</dbReference>
<sequence>MSEEITQTLSGLSSDMIIFILSGSITIYSTKEEKKTIGEQYMIFLRSFENYTYDITLGSKIIIFFFDSLTMNELPYYQHPYGILPQPISKWIELKIVEPLYGFLELVGQYLENNFLNYPLYELKRTELFYLLKKLYRKEELDYFFYLSSTHSAEFERLIAENYIKAKTVTDLAQMIGYGVNSFRMKFKKVFGIPAYEWLMQEKSKRLLVAIANSEDDFKNIIDEFDFSSHSHFYKFCKARFGYSPTELRKKLKSL</sequence>
<evidence type="ECO:0000256" key="3">
    <source>
        <dbReference type="ARBA" id="ARBA00023163"/>
    </source>
</evidence>